<dbReference type="PROSITE" id="PS51746">
    <property type="entry name" value="PPM_2"/>
    <property type="match status" value="1"/>
</dbReference>
<keyword evidence="2" id="KW-0464">Manganese</keyword>
<gene>
    <name evidence="4" type="ORF">MAR_007816</name>
</gene>
<comment type="catalytic activity">
    <reaction evidence="2">
        <text>O-phospho-L-threonyl-[protein] + H2O = L-threonyl-[protein] + phosphate</text>
        <dbReference type="Rhea" id="RHEA:47004"/>
        <dbReference type="Rhea" id="RHEA-COMP:11060"/>
        <dbReference type="Rhea" id="RHEA-COMP:11605"/>
        <dbReference type="ChEBI" id="CHEBI:15377"/>
        <dbReference type="ChEBI" id="CHEBI:30013"/>
        <dbReference type="ChEBI" id="CHEBI:43474"/>
        <dbReference type="ChEBI" id="CHEBI:61977"/>
        <dbReference type="EC" id="3.1.3.16"/>
    </reaction>
</comment>
<keyword evidence="2" id="KW-0378">Hydrolase</keyword>
<protein>
    <recommendedName>
        <fullName evidence="2">Protein phosphatase</fullName>
        <ecNumber evidence="2">3.1.3.16</ecNumber>
    </recommendedName>
</protein>
<comment type="cofactor">
    <cofactor evidence="2">
        <name>Mn(2+)</name>
        <dbReference type="ChEBI" id="CHEBI:29035"/>
    </cofactor>
</comment>
<feature type="domain" description="PPM-type phosphatase" evidence="3">
    <location>
        <begin position="1"/>
        <end position="191"/>
    </location>
</feature>
<dbReference type="PANTHER" id="PTHR12320">
    <property type="entry name" value="PROTEIN PHOSPHATASE 2C"/>
    <property type="match status" value="1"/>
</dbReference>
<dbReference type="Gene3D" id="3.60.40.10">
    <property type="entry name" value="PPM-type phosphatase domain"/>
    <property type="match status" value="1"/>
</dbReference>
<sequence length="191" mass="21244">MQSIIGYGRHFFRLFATSTEFKTKQQSCEPLKFVTGCSGFSKSLSPGGTIIGSKKLVFGDDAYFIARNAHTDVIGGSTACVVALHKAENMIYTANLGDSGFLLIRDGEVVHRSEEQQHYFNTPFQAESAHKSSYKVQEGDILLMGTDGLFDNMHEDMIVDYISKYKDHKDASKVTASTIAERAHDLSWETR</sequence>
<comment type="similarity">
    <text evidence="1 2">Belongs to the PP2C family.</text>
</comment>
<dbReference type="InterPro" id="IPR036457">
    <property type="entry name" value="PPM-type-like_dom_sf"/>
</dbReference>
<dbReference type="SUPFAM" id="SSF81606">
    <property type="entry name" value="PP2C-like"/>
    <property type="match status" value="1"/>
</dbReference>
<proteinExistence type="inferred from homology"/>
<dbReference type="Proteomes" id="UP001164746">
    <property type="component" value="Chromosome 4"/>
</dbReference>
<keyword evidence="2" id="KW-0460">Magnesium</keyword>
<keyword evidence="5" id="KW-1185">Reference proteome</keyword>
<evidence type="ECO:0000313" key="5">
    <source>
        <dbReference type="Proteomes" id="UP001164746"/>
    </source>
</evidence>
<organism evidence="4 5">
    <name type="scientific">Mya arenaria</name>
    <name type="common">Soft-shell clam</name>
    <dbReference type="NCBI Taxonomy" id="6604"/>
    <lineage>
        <taxon>Eukaryota</taxon>
        <taxon>Metazoa</taxon>
        <taxon>Spiralia</taxon>
        <taxon>Lophotrochozoa</taxon>
        <taxon>Mollusca</taxon>
        <taxon>Bivalvia</taxon>
        <taxon>Autobranchia</taxon>
        <taxon>Heteroconchia</taxon>
        <taxon>Euheterodonta</taxon>
        <taxon>Imparidentia</taxon>
        <taxon>Neoheterodontei</taxon>
        <taxon>Myida</taxon>
        <taxon>Myoidea</taxon>
        <taxon>Myidae</taxon>
        <taxon>Mya</taxon>
    </lineage>
</organism>
<dbReference type="Pfam" id="PF07228">
    <property type="entry name" value="SpoIIE"/>
    <property type="match status" value="1"/>
</dbReference>
<keyword evidence="2" id="KW-0479">Metal-binding</keyword>
<dbReference type="EC" id="3.1.3.16" evidence="2"/>
<evidence type="ECO:0000256" key="2">
    <source>
        <dbReference type="RuleBase" id="RU366020"/>
    </source>
</evidence>
<evidence type="ECO:0000313" key="4">
    <source>
        <dbReference type="EMBL" id="WAR01258.1"/>
    </source>
</evidence>
<keyword evidence="2" id="KW-0904">Protein phosphatase</keyword>
<dbReference type="PANTHER" id="PTHR12320:SF1">
    <property type="entry name" value="PROTEIN PHOSPHATASE PTC7 HOMOLOG"/>
    <property type="match status" value="1"/>
</dbReference>
<evidence type="ECO:0000259" key="3">
    <source>
        <dbReference type="PROSITE" id="PS51746"/>
    </source>
</evidence>
<accession>A0ABY7DU48</accession>
<dbReference type="EMBL" id="CP111015">
    <property type="protein sequence ID" value="WAR01258.1"/>
    <property type="molecule type" value="Genomic_DNA"/>
</dbReference>
<reference evidence="4" key="1">
    <citation type="submission" date="2022-11" db="EMBL/GenBank/DDBJ databases">
        <title>Centuries of genome instability and evolution in soft-shell clam transmissible cancer (bioRxiv).</title>
        <authorList>
            <person name="Hart S.F.M."/>
            <person name="Yonemitsu M.A."/>
            <person name="Giersch R.M."/>
            <person name="Beal B.F."/>
            <person name="Arriagada G."/>
            <person name="Davis B.W."/>
            <person name="Ostrander E.A."/>
            <person name="Goff S.P."/>
            <person name="Metzger M.J."/>
        </authorList>
    </citation>
    <scope>NUCLEOTIDE SEQUENCE</scope>
    <source>
        <strain evidence="4">MELC-2E11</strain>
        <tissue evidence="4">Siphon/mantle</tissue>
    </source>
</reference>
<evidence type="ECO:0000256" key="1">
    <source>
        <dbReference type="ARBA" id="ARBA00006702"/>
    </source>
</evidence>
<comment type="catalytic activity">
    <reaction evidence="2">
        <text>O-phospho-L-seryl-[protein] + H2O = L-seryl-[protein] + phosphate</text>
        <dbReference type="Rhea" id="RHEA:20629"/>
        <dbReference type="Rhea" id="RHEA-COMP:9863"/>
        <dbReference type="Rhea" id="RHEA-COMP:11604"/>
        <dbReference type="ChEBI" id="CHEBI:15377"/>
        <dbReference type="ChEBI" id="CHEBI:29999"/>
        <dbReference type="ChEBI" id="CHEBI:43474"/>
        <dbReference type="ChEBI" id="CHEBI:83421"/>
        <dbReference type="EC" id="3.1.3.16"/>
    </reaction>
</comment>
<comment type="cofactor">
    <cofactor evidence="2">
        <name>Mg(2+)</name>
        <dbReference type="ChEBI" id="CHEBI:18420"/>
    </cofactor>
</comment>
<name>A0ABY7DU48_MYAAR</name>
<dbReference type="InterPro" id="IPR039123">
    <property type="entry name" value="PPTC7"/>
</dbReference>
<dbReference type="InterPro" id="IPR001932">
    <property type="entry name" value="PPM-type_phosphatase-like_dom"/>
</dbReference>